<protein>
    <submittedName>
        <fullName evidence="2">Uncharacterized protein</fullName>
    </submittedName>
</protein>
<organism evidence="2 3">
    <name type="scientific">Ambrosia artemisiifolia</name>
    <name type="common">Common ragweed</name>
    <dbReference type="NCBI Taxonomy" id="4212"/>
    <lineage>
        <taxon>Eukaryota</taxon>
        <taxon>Viridiplantae</taxon>
        <taxon>Streptophyta</taxon>
        <taxon>Embryophyta</taxon>
        <taxon>Tracheophyta</taxon>
        <taxon>Spermatophyta</taxon>
        <taxon>Magnoliopsida</taxon>
        <taxon>eudicotyledons</taxon>
        <taxon>Gunneridae</taxon>
        <taxon>Pentapetalae</taxon>
        <taxon>asterids</taxon>
        <taxon>campanulids</taxon>
        <taxon>Asterales</taxon>
        <taxon>Asteraceae</taxon>
        <taxon>Asteroideae</taxon>
        <taxon>Heliantheae alliance</taxon>
        <taxon>Heliantheae</taxon>
        <taxon>Ambrosia</taxon>
    </lineage>
</organism>
<dbReference type="Proteomes" id="UP001206925">
    <property type="component" value="Unassembled WGS sequence"/>
</dbReference>
<dbReference type="AlphaFoldDB" id="A0AAD5BT60"/>
<feature type="non-terminal residue" evidence="2">
    <location>
        <position position="134"/>
    </location>
</feature>
<accession>A0AAD5BT60</accession>
<gene>
    <name evidence="2" type="ORF">M8C21_023534</name>
</gene>
<name>A0AAD5BT60_AMBAR</name>
<reference evidence="2" key="1">
    <citation type="submission" date="2022-06" db="EMBL/GenBank/DDBJ databases">
        <title>Uncovering the hologenomic basis of an extraordinary plant invasion.</title>
        <authorList>
            <person name="Bieker V.C."/>
            <person name="Martin M.D."/>
            <person name="Gilbert T."/>
            <person name="Hodgins K."/>
            <person name="Battlay P."/>
            <person name="Petersen B."/>
            <person name="Wilson J."/>
        </authorList>
    </citation>
    <scope>NUCLEOTIDE SEQUENCE</scope>
    <source>
        <strain evidence="2">AA19_3_7</strain>
        <tissue evidence="2">Leaf</tissue>
    </source>
</reference>
<keyword evidence="3" id="KW-1185">Reference proteome</keyword>
<evidence type="ECO:0000313" key="2">
    <source>
        <dbReference type="EMBL" id="KAI7728992.1"/>
    </source>
</evidence>
<feature type="region of interest" description="Disordered" evidence="1">
    <location>
        <begin position="1"/>
        <end position="30"/>
    </location>
</feature>
<feature type="compositionally biased region" description="Acidic residues" evidence="1">
    <location>
        <begin position="1"/>
        <end position="25"/>
    </location>
</feature>
<comment type="caution">
    <text evidence="2">The sequence shown here is derived from an EMBL/GenBank/DDBJ whole genome shotgun (WGS) entry which is preliminary data.</text>
</comment>
<evidence type="ECO:0000313" key="3">
    <source>
        <dbReference type="Proteomes" id="UP001206925"/>
    </source>
</evidence>
<dbReference type="PANTHER" id="PTHR33144">
    <property type="entry name" value="OS10G0409366 PROTEIN-RELATED"/>
    <property type="match status" value="1"/>
</dbReference>
<dbReference type="PANTHER" id="PTHR33144:SF55">
    <property type="entry name" value="CHROMATIN REMODELER BROMODOMAIN FAMILY"/>
    <property type="match status" value="1"/>
</dbReference>
<evidence type="ECO:0000256" key="1">
    <source>
        <dbReference type="SAM" id="MobiDB-lite"/>
    </source>
</evidence>
<dbReference type="EMBL" id="JAMZMK010011093">
    <property type="protein sequence ID" value="KAI7728992.1"/>
    <property type="molecule type" value="Genomic_DNA"/>
</dbReference>
<sequence>MDGLENENDELVEEEFEVPQPENEEDKGSKLTHFMGTLSRSGKYCPIYKAWNKVKDTKKQTLLDFIKTKFDIPEDEEGWILQSFGKKVKNWRARVKERYYDPSLSLQKQISFRPKQVQKKQWRRLVKYWIKIKS</sequence>
<proteinExistence type="predicted"/>